<protein>
    <submittedName>
        <fullName evidence="2">Uncharacterized protein</fullName>
    </submittedName>
</protein>
<evidence type="ECO:0000256" key="1">
    <source>
        <dbReference type="SAM" id="MobiDB-lite"/>
    </source>
</evidence>
<organism evidence="2">
    <name type="scientific">Bactrocera latifrons</name>
    <name type="common">Malaysian fruit fly</name>
    <name type="synonym">Chaetodacus latifrons</name>
    <dbReference type="NCBI Taxonomy" id="174628"/>
    <lineage>
        <taxon>Eukaryota</taxon>
        <taxon>Metazoa</taxon>
        <taxon>Ecdysozoa</taxon>
        <taxon>Arthropoda</taxon>
        <taxon>Hexapoda</taxon>
        <taxon>Insecta</taxon>
        <taxon>Pterygota</taxon>
        <taxon>Neoptera</taxon>
        <taxon>Endopterygota</taxon>
        <taxon>Diptera</taxon>
        <taxon>Brachycera</taxon>
        <taxon>Muscomorpha</taxon>
        <taxon>Tephritoidea</taxon>
        <taxon>Tephritidae</taxon>
        <taxon>Bactrocera</taxon>
        <taxon>Bactrocera</taxon>
    </lineage>
</organism>
<sequence length="228" mass="25275">MAPWNWRNPCTSAVSDSDESTQTPPPTRKRAKNENFISAFRTKSIGKSGRCAQTNTDNSCNQNLQIKATKSTTPVLFSTNRGLYLRVPKTMTKSCVANNDECLHESATSTPTTDITDATLPSYGGLNLSLPSTSGDVIRFCDLERWSTNRANTICLEDTFIVTRHNDSLPDPIELPANNNNILSNKIQRSGSIFCVPSGSRHALIMPHRNVRQRSTSIQSTFERFGVY</sequence>
<feature type="region of interest" description="Disordered" evidence="1">
    <location>
        <begin position="1"/>
        <end position="31"/>
    </location>
</feature>
<dbReference type="EMBL" id="GDHF01032180">
    <property type="protein sequence ID" value="JAI20134.1"/>
    <property type="molecule type" value="Transcribed_RNA"/>
</dbReference>
<reference evidence="2" key="1">
    <citation type="submission" date="2015-06" db="EMBL/GenBank/DDBJ databases">
        <authorList>
            <person name="Hoefler B.C."/>
            <person name="Straight P.D."/>
        </authorList>
    </citation>
    <scope>NUCLEOTIDE SEQUENCE</scope>
</reference>
<dbReference type="OrthoDB" id="8052636at2759"/>
<gene>
    <name evidence="2" type="ORF">c0_g1_i1</name>
</gene>
<dbReference type="AlphaFoldDB" id="A0A0K8U072"/>
<name>A0A0K8U072_BACLA</name>
<evidence type="ECO:0000313" key="2">
    <source>
        <dbReference type="EMBL" id="JAI20134.1"/>
    </source>
</evidence>
<accession>A0A0K8U072</accession>
<proteinExistence type="predicted"/>